<evidence type="ECO:0000256" key="4">
    <source>
        <dbReference type="ARBA" id="ARBA00023002"/>
    </source>
</evidence>
<dbReference type="InterPro" id="IPR016164">
    <property type="entry name" value="FAD-linked_Oxase-like_C"/>
</dbReference>
<name>A0ABT1PMH8_9ACTN</name>
<dbReference type="InterPro" id="IPR004113">
    <property type="entry name" value="FAD-bd_oxidored_4_C"/>
</dbReference>
<dbReference type="EMBL" id="JANFNH010000073">
    <property type="protein sequence ID" value="MCQ4046562.1"/>
    <property type="molecule type" value="Genomic_DNA"/>
</dbReference>
<dbReference type="InterPro" id="IPR051914">
    <property type="entry name" value="FAD-linked_OxidoTrans_Type4"/>
</dbReference>
<evidence type="ECO:0000256" key="1">
    <source>
        <dbReference type="ARBA" id="ARBA00001974"/>
    </source>
</evidence>
<dbReference type="Gene3D" id="1.10.45.10">
    <property type="entry name" value="Vanillyl-alcohol Oxidase, Chain A, domain 4"/>
    <property type="match status" value="1"/>
</dbReference>
<dbReference type="InterPro" id="IPR016166">
    <property type="entry name" value="FAD-bd_PCMH"/>
</dbReference>
<dbReference type="InterPro" id="IPR036318">
    <property type="entry name" value="FAD-bd_PCMH-like_sf"/>
</dbReference>
<dbReference type="InterPro" id="IPR006094">
    <property type="entry name" value="Oxid_FAD_bind_N"/>
</dbReference>
<comment type="caution">
    <text evidence="6">The sequence shown here is derived from an EMBL/GenBank/DDBJ whole genome shotgun (WGS) entry which is preliminary data.</text>
</comment>
<dbReference type="InterPro" id="IPR016169">
    <property type="entry name" value="FAD-bd_PCMH_sub2"/>
</dbReference>
<keyword evidence="7" id="KW-1185">Reference proteome</keyword>
<evidence type="ECO:0000313" key="6">
    <source>
        <dbReference type="EMBL" id="MCQ4046562.1"/>
    </source>
</evidence>
<dbReference type="Gene3D" id="3.30.70.2740">
    <property type="match status" value="1"/>
</dbReference>
<protein>
    <submittedName>
        <fullName evidence="6">FAD-binding protein</fullName>
    </submittedName>
</protein>
<feature type="domain" description="FAD-binding PCMH-type" evidence="5">
    <location>
        <begin position="38"/>
        <end position="217"/>
    </location>
</feature>
<gene>
    <name evidence="6" type="ORF">NON19_32040</name>
</gene>
<evidence type="ECO:0000256" key="3">
    <source>
        <dbReference type="ARBA" id="ARBA00022827"/>
    </source>
</evidence>
<evidence type="ECO:0000259" key="5">
    <source>
        <dbReference type="PROSITE" id="PS51387"/>
    </source>
</evidence>
<organism evidence="6 7">
    <name type="scientific">Streptantibioticus rubrisoli</name>
    <dbReference type="NCBI Taxonomy" id="1387313"/>
    <lineage>
        <taxon>Bacteria</taxon>
        <taxon>Bacillati</taxon>
        <taxon>Actinomycetota</taxon>
        <taxon>Actinomycetes</taxon>
        <taxon>Kitasatosporales</taxon>
        <taxon>Streptomycetaceae</taxon>
        <taxon>Streptantibioticus</taxon>
    </lineage>
</organism>
<dbReference type="SUPFAM" id="SSF55103">
    <property type="entry name" value="FAD-linked oxidases, C-terminal domain"/>
    <property type="match status" value="1"/>
</dbReference>
<evidence type="ECO:0000313" key="7">
    <source>
        <dbReference type="Proteomes" id="UP001206206"/>
    </source>
</evidence>
<proteinExistence type="predicted"/>
<reference evidence="6 7" key="1">
    <citation type="submission" date="2022-06" db="EMBL/GenBank/DDBJ databases">
        <title>Draft genome sequence of type strain Streptomyces rubrisoli DSM 42083.</title>
        <authorList>
            <person name="Duangmal K."/>
            <person name="Klaysubun C."/>
        </authorList>
    </citation>
    <scope>NUCLEOTIDE SEQUENCE [LARGE SCALE GENOMIC DNA]</scope>
    <source>
        <strain evidence="6 7">DSM 42083</strain>
    </source>
</reference>
<evidence type="ECO:0000256" key="2">
    <source>
        <dbReference type="ARBA" id="ARBA00022630"/>
    </source>
</evidence>
<dbReference type="Proteomes" id="UP001206206">
    <property type="component" value="Unassembled WGS sequence"/>
</dbReference>
<dbReference type="InterPro" id="IPR016171">
    <property type="entry name" value="Vanillyl_alc_oxidase_C-sub2"/>
</dbReference>
<comment type="cofactor">
    <cofactor evidence="1">
        <name>FAD</name>
        <dbReference type="ChEBI" id="CHEBI:57692"/>
    </cofactor>
</comment>
<dbReference type="PROSITE" id="PS51387">
    <property type="entry name" value="FAD_PCMH"/>
    <property type="match status" value="1"/>
</dbReference>
<keyword evidence="2" id="KW-0285">Flavoprotein</keyword>
<dbReference type="Pfam" id="PF01565">
    <property type="entry name" value="FAD_binding_4"/>
    <property type="match status" value="1"/>
</dbReference>
<dbReference type="SUPFAM" id="SSF56176">
    <property type="entry name" value="FAD-binding/transporter-associated domain-like"/>
    <property type="match status" value="1"/>
</dbReference>
<dbReference type="Pfam" id="PF02913">
    <property type="entry name" value="FAD-oxidase_C"/>
    <property type="match status" value="1"/>
</dbReference>
<dbReference type="Gene3D" id="3.30.465.10">
    <property type="match status" value="1"/>
</dbReference>
<dbReference type="RefSeq" id="WP_255932801.1">
    <property type="nucleotide sequence ID" value="NZ_JANFNH010000073.1"/>
</dbReference>
<accession>A0ABT1PMH8</accession>
<keyword evidence="4" id="KW-0560">Oxidoreductase</keyword>
<keyword evidence="3" id="KW-0274">FAD</keyword>
<dbReference type="PANTHER" id="PTHR42934">
    <property type="entry name" value="GLYCOLATE OXIDASE SUBUNIT GLCD"/>
    <property type="match status" value="1"/>
</dbReference>
<dbReference type="PANTHER" id="PTHR42934:SF2">
    <property type="entry name" value="GLYCOLATE OXIDASE SUBUNIT GLCD"/>
    <property type="match status" value="1"/>
</dbReference>
<sequence length="460" mass="48418">MLDDPLIAALRARAPRSRVLVEEDIPSGYLHDEAAGAPFGQARALVLPQDTPDVCAIVGTCAEFDVPLVPRGAGTGLSGGANAVDGCVVISTERMNQVREVDVENQTATVQPGVVNDDLKRLCAEHGLWYPPDPASSAWSTIGGNVATNAGGICCVKYGVTGDHVLGLEVVVGDGTAVRLGCHTVKGVAGYDLRGLFVGSEGTLGVVTEVTLRLRSRNRTPPVTVVGFFKELADAGRAVAAVAACGVTPAALELVDRNCLRAVDEWKRTGMDRDAAVLLLARSDAPPGAAEEEGRVLMDCFNGAGATWADVSTDPVESEALFEARRLAYPALARLGPVLTEDVCVPRRHVPEMLARISDISATWEIPVANIAHAGDGNLHPLIRMPSLDAAATVRVQHVFDEIMDAAIALSGTVTAEHGIGLLKRDGMRREMSLAVIAMQRSVKEALDPRGIFNPGKILG</sequence>